<keyword evidence="2" id="KW-1185">Reference proteome</keyword>
<comment type="caution">
    <text evidence="1">The sequence shown here is derived from an EMBL/GenBank/DDBJ whole genome shotgun (WGS) entry which is preliminary data.</text>
</comment>
<proteinExistence type="predicted"/>
<organism evidence="1 2">
    <name type="scientific">Steroidobacter flavus</name>
    <dbReference type="NCBI Taxonomy" id="1842136"/>
    <lineage>
        <taxon>Bacteria</taxon>
        <taxon>Pseudomonadati</taxon>
        <taxon>Pseudomonadota</taxon>
        <taxon>Gammaproteobacteria</taxon>
        <taxon>Steroidobacterales</taxon>
        <taxon>Steroidobacteraceae</taxon>
        <taxon>Steroidobacter</taxon>
    </lineage>
</organism>
<dbReference type="RefSeq" id="WP_380596910.1">
    <property type="nucleotide sequence ID" value="NZ_JBHSDU010000003.1"/>
</dbReference>
<sequence>MNISKQSERGLSTVARAVAMQSAVGEWRQSVTQVTEAVRS</sequence>
<evidence type="ECO:0000313" key="2">
    <source>
        <dbReference type="Proteomes" id="UP001595904"/>
    </source>
</evidence>
<accession>A0ABV8SR82</accession>
<evidence type="ECO:0000313" key="1">
    <source>
        <dbReference type="EMBL" id="MFC4309880.1"/>
    </source>
</evidence>
<name>A0ABV8SR82_9GAMM</name>
<protein>
    <submittedName>
        <fullName evidence="1">Uncharacterized protein</fullName>
    </submittedName>
</protein>
<dbReference type="EMBL" id="JBHSDU010000003">
    <property type="protein sequence ID" value="MFC4309880.1"/>
    <property type="molecule type" value="Genomic_DNA"/>
</dbReference>
<gene>
    <name evidence="1" type="ORF">ACFPN2_12380</name>
</gene>
<reference evidence="2" key="1">
    <citation type="journal article" date="2019" name="Int. J. Syst. Evol. Microbiol.">
        <title>The Global Catalogue of Microorganisms (GCM) 10K type strain sequencing project: providing services to taxonomists for standard genome sequencing and annotation.</title>
        <authorList>
            <consortium name="The Broad Institute Genomics Platform"/>
            <consortium name="The Broad Institute Genome Sequencing Center for Infectious Disease"/>
            <person name="Wu L."/>
            <person name="Ma J."/>
        </authorList>
    </citation>
    <scope>NUCLEOTIDE SEQUENCE [LARGE SCALE GENOMIC DNA]</scope>
    <source>
        <strain evidence="2">CGMCC 1.10759</strain>
    </source>
</reference>
<dbReference type="Proteomes" id="UP001595904">
    <property type="component" value="Unassembled WGS sequence"/>
</dbReference>